<keyword evidence="11" id="KW-0520">NAD</keyword>
<name>A0A8T9ZYU0_9HEMI</name>
<evidence type="ECO:0000256" key="8">
    <source>
        <dbReference type="ARBA" id="ARBA00022967"/>
    </source>
</evidence>
<evidence type="ECO:0000256" key="1">
    <source>
        <dbReference type="ARBA" id="ARBA00004225"/>
    </source>
</evidence>
<evidence type="ECO:0000256" key="15">
    <source>
        <dbReference type="ARBA" id="ARBA00049551"/>
    </source>
</evidence>
<protein>
    <recommendedName>
        <fullName evidence="4">NADH-ubiquinone oxidoreductase chain 6</fullName>
        <ecNumber evidence="3">7.1.1.2</ecNumber>
    </recommendedName>
    <alternativeName>
        <fullName evidence="14">NADH dehydrogenase subunit 6</fullName>
    </alternativeName>
</protein>
<dbReference type="EMBL" id="MW619695">
    <property type="protein sequence ID" value="UPL65930.1"/>
    <property type="molecule type" value="Genomic_DNA"/>
</dbReference>
<evidence type="ECO:0000256" key="12">
    <source>
        <dbReference type="ARBA" id="ARBA00023128"/>
    </source>
</evidence>
<evidence type="ECO:0000256" key="16">
    <source>
        <dbReference type="SAM" id="Phobius"/>
    </source>
</evidence>
<dbReference type="GO" id="GO:0031966">
    <property type="term" value="C:mitochondrial membrane"/>
    <property type="evidence" value="ECO:0007669"/>
    <property type="project" value="UniProtKB-SubCell"/>
</dbReference>
<proteinExistence type="inferred from homology"/>
<evidence type="ECO:0000256" key="11">
    <source>
        <dbReference type="ARBA" id="ARBA00023027"/>
    </source>
</evidence>
<evidence type="ECO:0000256" key="13">
    <source>
        <dbReference type="ARBA" id="ARBA00023136"/>
    </source>
</evidence>
<keyword evidence="12 17" id="KW-0496">Mitochondrion</keyword>
<geneLocation type="mitochondrion" evidence="17"/>
<evidence type="ECO:0000256" key="9">
    <source>
        <dbReference type="ARBA" id="ARBA00022982"/>
    </source>
</evidence>
<evidence type="ECO:0000256" key="6">
    <source>
        <dbReference type="ARBA" id="ARBA00022660"/>
    </source>
</evidence>
<keyword evidence="13 16" id="KW-0472">Membrane</keyword>
<dbReference type="EC" id="7.1.1.2" evidence="3"/>
<evidence type="ECO:0000256" key="5">
    <source>
        <dbReference type="ARBA" id="ARBA00022448"/>
    </source>
</evidence>
<evidence type="ECO:0000256" key="7">
    <source>
        <dbReference type="ARBA" id="ARBA00022692"/>
    </source>
</evidence>
<keyword evidence="8" id="KW-1278">Translocase</keyword>
<dbReference type="PANTHER" id="PTHR11435">
    <property type="entry name" value="NADH UBIQUINONE OXIDOREDUCTASE SUBUNIT ND6"/>
    <property type="match status" value="1"/>
</dbReference>
<keyword evidence="6" id="KW-0679">Respiratory chain</keyword>
<comment type="similarity">
    <text evidence="2">Belongs to the complex I subunit 6 family.</text>
</comment>
<dbReference type="GO" id="GO:0008137">
    <property type="term" value="F:NADH dehydrogenase (ubiquinone) activity"/>
    <property type="evidence" value="ECO:0007669"/>
    <property type="project" value="UniProtKB-EC"/>
</dbReference>
<evidence type="ECO:0000256" key="2">
    <source>
        <dbReference type="ARBA" id="ARBA00005698"/>
    </source>
</evidence>
<keyword evidence="5" id="KW-0813">Transport</keyword>
<evidence type="ECO:0000313" key="17">
    <source>
        <dbReference type="EMBL" id="UPL65930.1"/>
    </source>
</evidence>
<feature type="transmembrane region" description="Helical" evidence="16">
    <location>
        <begin position="48"/>
        <end position="70"/>
    </location>
</feature>
<keyword evidence="7 16" id="KW-0812">Transmembrane</keyword>
<evidence type="ECO:0000256" key="10">
    <source>
        <dbReference type="ARBA" id="ARBA00022989"/>
    </source>
</evidence>
<evidence type="ECO:0000256" key="14">
    <source>
        <dbReference type="ARBA" id="ARBA00031019"/>
    </source>
</evidence>
<evidence type="ECO:0000256" key="3">
    <source>
        <dbReference type="ARBA" id="ARBA00012944"/>
    </source>
</evidence>
<feature type="transmembrane region" description="Helical" evidence="16">
    <location>
        <begin position="136"/>
        <end position="155"/>
    </location>
</feature>
<dbReference type="PANTHER" id="PTHR11435:SF1">
    <property type="entry name" value="NADH-UBIQUINONE OXIDOREDUCTASE CHAIN 6"/>
    <property type="match status" value="1"/>
</dbReference>
<organism evidence="17">
    <name type="scientific">Helopeltis sp</name>
    <dbReference type="NCBI Taxonomy" id="2931293"/>
    <lineage>
        <taxon>Eukaryota</taxon>
        <taxon>Metazoa</taxon>
        <taxon>Ecdysozoa</taxon>
        <taxon>Arthropoda</taxon>
        <taxon>Hexapoda</taxon>
        <taxon>Insecta</taxon>
        <taxon>Pterygota</taxon>
        <taxon>Neoptera</taxon>
        <taxon>Paraneoptera</taxon>
        <taxon>Hemiptera</taxon>
        <taxon>Heteroptera</taxon>
        <taxon>Panheteroptera</taxon>
        <taxon>Cimicomorpha</taxon>
        <taxon>Miridae</taxon>
        <taxon>Monaloniini</taxon>
        <taxon>Helopeltis</taxon>
    </lineage>
</organism>
<feature type="transmembrane region" description="Helical" evidence="16">
    <location>
        <begin position="82"/>
        <end position="101"/>
    </location>
</feature>
<dbReference type="InterPro" id="IPR050269">
    <property type="entry name" value="ComplexI_Subunit6"/>
</dbReference>
<accession>A0A8T9ZYU0</accession>
<keyword evidence="9" id="KW-0249">Electron transport</keyword>
<dbReference type="AlphaFoldDB" id="A0A8T9ZYU0"/>
<evidence type="ECO:0000256" key="4">
    <source>
        <dbReference type="ARBA" id="ARBA00021095"/>
    </source>
</evidence>
<sequence>MLFFLSISMTMNILFMNFTHPMSMGFLLIMQTIMVAMISGMIMKTFWLSYMLLITMTSGMLVLFMYMSSIASNEKFKTSSKMLISFILLLMMITMYMFLSLKEKMVMNNYLGMEMFPLKSSEMYDLIVLFSINKSITIMLVIYLLFTMIVISFIVNKSEGPLRLSS</sequence>
<comment type="subcellular location">
    <subcellularLocation>
        <location evidence="1">Mitochondrion membrane</location>
        <topology evidence="1">Multi-pass membrane protein</topology>
    </subcellularLocation>
</comment>
<comment type="catalytic activity">
    <reaction evidence="15">
        <text>a ubiquinone + NADH + 5 H(+)(in) = a ubiquinol + NAD(+) + 4 H(+)(out)</text>
        <dbReference type="Rhea" id="RHEA:29091"/>
        <dbReference type="Rhea" id="RHEA-COMP:9565"/>
        <dbReference type="Rhea" id="RHEA-COMP:9566"/>
        <dbReference type="ChEBI" id="CHEBI:15378"/>
        <dbReference type="ChEBI" id="CHEBI:16389"/>
        <dbReference type="ChEBI" id="CHEBI:17976"/>
        <dbReference type="ChEBI" id="CHEBI:57540"/>
        <dbReference type="ChEBI" id="CHEBI:57945"/>
        <dbReference type="EC" id="7.1.1.2"/>
    </reaction>
</comment>
<keyword evidence="10 16" id="KW-1133">Transmembrane helix</keyword>
<reference evidence="17" key="1">
    <citation type="journal article" date="2022" name="Cladistics">
        <title>Diversification of the phytophagous lineages of true bugs (Insecta: Hemiptera: Heteroptera) shortly after that of the flowering plants.</title>
        <authorList>
            <person name="Ye F."/>
            <person name="Kment P."/>
            <person name="Redei D."/>
            <person name="Luo J.Y."/>
            <person name="Wang Y.H."/>
            <person name="Kuechler S.M."/>
            <person name="Zhang W.W."/>
            <person name="Chen P.P."/>
            <person name="Wu H.Y."/>
            <person name="Wu Y.Z."/>
            <person name="Sun X.Y."/>
            <person name="Ding L."/>
            <person name="Wang Y.R."/>
            <person name="Xie Q."/>
        </authorList>
    </citation>
    <scope>NUCLEOTIDE SEQUENCE</scope>
</reference>
<feature type="transmembrane region" description="Helical" evidence="16">
    <location>
        <begin position="21"/>
        <end position="42"/>
    </location>
</feature>